<dbReference type="AlphaFoldDB" id="A0A4Z2FYP2"/>
<evidence type="ECO:0000256" key="1">
    <source>
        <dbReference type="SAM" id="MobiDB-lite"/>
    </source>
</evidence>
<proteinExistence type="predicted"/>
<sequence length="140" mass="15643">MLYDVIFLRDDERTRLTVDSNQSPSDTQVLIHTTFNVRDLVSQNIDEEERRRRSGGGEGEKRRRGRGRGGGGEEEEEAASHILTPASPHRILWLLVLPSWSTRGPYGTSRVSKALNPVLQVLILHSGPSGPDPSLRSFRS</sequence>
<comment type="caution">
    <text evidence="2">The sequence shown here is derived from an EMBL/GenBank/DDBJ whole genome shotgun (WGS) entry which is preliminary data.</text>
</comment>
<feature type="region of interest" description="Disordered" evidence="1">
    <location>
        <begin position="42"/>
        <end position="82"/>
    </location>
</feature>
<accession>A0A4Z2FYP2</accession>
<dbReference type="Proteomes" id="UP000314294">
    <property type="component" value="Unassembled WGS sequence"/>
</dbReference>
<evidence type="ECO:0000313" key="3">
    <source>
        <dbReference type="Proteomes" id="UP000314294"/>
    </source>
</evidence>
<reference evidence="2 3" key="1">
    <citation type="submission" date="2019-03" db="EMBL/GenBank/DDBJ databases">
        <title>First draft genome of Liparis tanakae, snailfish: a comprehensive survey of snailfish specific genes.</title>
        <authorList>
            <person name="Kim W."/>
            <person name="Song I."/>
            <person name="Jeong J.-H."/>
            <person name="Kim D."/>
            <person name="Kim S."/>
            <person name="Ryu S."/>
            <person name="Song J.Y."/>
            <person name="Lee S.K."/>
        </authorList>
    </citation>
    <scope>NUCLEOTIDE SEQUENCE [LARGE SCALE GENOMIC DNA]</scope>
    <source>
        <tissue evidence="2">Muscle</tissue>
    </source>
</reference>
<gene>
    <name evidence="2" type="ORF">EYF80_043856</name>
</gene>
<keyword evidence="3" id="KW-1185">Reference proteome</keyword>
<protein>
    <submittedName>
        <fullName evidence="2">Uncharacterized protein</fullName>
    </submittedName>
</protein>
<dbReference type="EMBL" id="SRLO01000815">
    <property type="protein sequence ID" value="TNN45975.1"/>
    <property type="molecule type" value="Genomic_DNA"/>
</dbReference>
<organism evidence="2 3">
    <name type="scientific">Liparis tanakae</name>
    <name type="common">Tanaka's snailfish</name>
    <dbReference type="NCBI Taxonomy" id="230148"/>
    <lineage>
        <taxon>Eukaryota</taxon>
        <taxon>Metazoa</taxon>
        <taxon>Chordata</taxon>
        <taxon>Craniata</taxon>
        <taxon>Vertebrata</taxon>
        <taxon>Euteleostomi</taxon>
        <taxon>Actinopterygii</taxon>
        <taxon>Neopterygii</taxon>
        <taxon>Teleostei</taxon>
        <taxon>Neoteleostei</taxon>
        <taxon>Acanthomorphata</taxon>
        <taxon>Eupercaria</taxon>
        <taxon>Perciformes</taxon>
        <taxon>Cottioidei</taxon>
        <taxon>Cottales</taxon>
        <taxon>Liparidae</taxon>
        <taxon>Liparis</taxon>
    </lineage>
</organism>
<evidence type="ECO:0000313" key="2">
    <source>
        <dbReference type="EMBL" id="TNN45975.1"/>
    </source>
</evidence>
<name>A0A4Z2FYP2_9TELE</name>